<sequence length="173" mass="19850">MALITLDQYTIIPRPEGDFVLQHREGEVIGRGNLKLMIIAIRMINGMDLGRFKSIQKHLIHTERKKLLGIWRRLNPIPKKLGLSELIERTKGLFLLFQGEKPVSVFLLKQYTITALPEGDYLLVHKSNRDVTTWRGSLDSVFATMLDHFKKNGASVLEQTDKSKNIRISMAIR</sequence>
<accession>A0A0J5P592</accession>
<dbReference type="EMBL" id="JWIZ01000080">
    <property type="protein sequence ID" value="KMK50649.1"/>
    <property type="molecule type" value="Genomic_DNA"/>
</dbReference>
<evidence type="ECO:0000313" key="2">
    <source>
        <dbReference type="Proteomes" id="UP000036270"/>
    </source>
</evidence>
<name>A0A0J5P592_9PAST</name>
<comment type="caution">
    <text evidence="1">The sequence shown here is derived from an EMBL/GenBank/DDBJ whole genome shotgun (WGS) entry which is preliminary data.</text>
</comment>
<dbReference type="Proteomes" id="UP000036270">
    <property type="component" value="Unassembled WGS sequence"/>
</dbReference>
<keyword evidence="2" id="KW-1185">Reference proteome</keyword>
<dbReference type="STRING" id="67855.RO21_10585"/>
<dbReference type="PATRIC" id="fig|67855.3.peg.2335"/>
<dbReference type="AlphaFoldDB" id="A0A0J5P592"/>
<evidence type="ECO:0000313" key="1">
    <source>
        <dbReference type="EMBL" id="KMK50649.1"/>
    </source>
</evidence>
<reference evidence="1 2" key="1">
    <citation type="submission" date="2014-12" db="EMBL/GenBank/DDBJ databases">
        <title>Reclassification of Actinobacillus muris as Muribacter muris.</title>
        <authorList>
            <person name="Christensen H."/>
            <person name="Nicklas W."/>
            <person name="Bisgaard M."/>
        </authorList>
    </citation>
    <scope>NUCLEOTIDE SEQUENCE [LARGE SCALE GENOMIC DNA]</scope>
    <source>
        <strain evidence="1 2">Ackerman80-443D</strain>
    </source>
</reference>
<organism evidence="1 2">
    <name type="scientific">Muribacter muris</name>
    <dbReference type="NCBI Taxonomy" id="67855"/>
    <lineage>
        <taxon>Bacteria</taxon>
        <taxon>Pseudomonadati</taxon>
        <taxon>Pseudomonadota</taxon>
        <taxon>Gammaproteobacteria</taxon>
        <taxon>Pasteurellales</taxon>
        <taxon>Pasteurellaceae</taxon>
        <taxon>Muribacter</taxon>
    </lineage>
</organism>
<proteinExistence type="predicted"/>
<gene>
    <name evidence="1" type="ORF">RO21_10585</name>
</gene>
<dbReference type="RefSeq" id="WP_047977753.1">
    <property type="nucleotide sequence ID" value="NZ_JWIZ01000080.1"/>
</dbReference>
<protein>
    <submittedName>
        <fullName evidence="1">Uncharacterized protein</fullName>
    </submittedName>
</protein>